<dbReference type="SUPFAM" id="SSF53901">
    <property type="entry name" value="Thiolase-like"/>
    <property type="match status" value="3"/>
</dbReference>
<dbReference type="InterPro" id="IPR014030">
    <property type="entry name" value="Ketoacyl_synth_N"/>
</dbReference>
<evidence type="ECO:0000256" key="5">
    <source>
        <dbReference type="ARBA" id="ARBA00023098"/>
    </source>
</evidence>
<keyword evidence="3" id="KW-0444">Lipid biosynthesis</keyword>
<organism evidence="10 11">
    <name type="scientific">Yinghuangia aomiensis</name>
    <dbReference type="NCBI Taxonomy" id="676205"/>
    <lineage>
        <taxon>Bacteria</taxon>
        <taxon>Bacillati</taxon>
        <taxon>Actinomycetota</taxon>
        <taxon>Actinomycetes</taxon>
        <taxon>Kitasatosporales</taxon>
        <taxon>Streptomycetaceae</taxon>
        <taxon>Yinghuangia</taxon>
    </lineage>
</organism>
<dbReference type="PANTHER" id="PTHR43074">
    <property type="entry name" value="OMEGA-3 POLYUNSATURATED FATTY ACID SYNTHASE PFAB-RELATED"/>
    <property type="match status" value="1"/>
</dbReference>
<dbReference type="InterPro" id="IPR010083">
    <property type="entry name" value="FabA"/>
</dbReference>
<dbReference type="CDD" id="cd00833">
    <property type="entry name" value="PKS"/>
    <property type="match status" value="1"/>
</dbReference>
<dbReference type="EMBL" id="BAABHS010000005">
    <property type="protein sequence ID" value="GAA4956521.1"/>
    <property type="molecule type" value="Genomic_DNA"/>
</dbReference>
<feature type="region of interest" description="Disordered" evidence="8">
    <location>
        <begin position="751"/>
        <end position="771"/>
    </location>
</feature>
<dbReference type="PROSITE" id="PS52004">
    <property type="entry name" value="KS3_2"/>
    <property type="match status" value="1"/>
</dbReference>
<evidence type="ECO:0000256" key="4">
    <source>
        <dbReference type="ARBA" id="ARBA00022832"/>
    </source>
</evidence>
<dbReference type="SMART" id="SM00825">
    <property type="entry name" value="PKS_KS"/>
    <property type="match status" value="1"/>
</dbReference>
<evidence type="ECO:0000256" key="8">
    <source>
        <dbReference type="SAM" id="MobiDB-lite"/>
    </source>
</evidence>
<dbReference type="InterPro" id="IPR013114">
    <property type="entry name" value="FabA_FabZ"/>
</dbReference>
<comment type="pathway">
    <text evidence="1">Lipid metabolism; fatty acid biosynthesis.</text>
</comment>
<dbReference type="Gene3D" id="3.40.47.10">
    <property type="match status" value="2"/>
</dbReference>
<comment type="caution">
    <text evidence="10">The sequence shown here is derived from an EMBL/GenBank/DDBJ whole genome shotgun (WGS) entry which is preliminary data.</text>
</comment>
<evidence type="ECO:0000256" key="1">
    <source>
        <dbReference type="ARBA" id="ARBA00005194"/>
    </source>
</evidence>
<dbReference type="InterPro" id="IPR029069">
    <property type="entry name" value="HotDog_dom_sf"/>
</dbReference>
<dbReference type="InterPro" id="IPR014043">
    <property type="entry name" value="Acyl_transferase_dom"/>
</dbReference>
<dbReference type="Pfam" id="PF00698">
    <property type="entry name" value="Acyl_transf_1"/>
    <property type="match status" value="1"/>
</dbReference>
<dbReference type="InterPro" id="IPR014031">
    <property type="entry name" value="Ketoacyl_synth_C"/>
</dbReference>
<keyword evidence="11" id="KW-1185">Reference proteome</keyword>
<dbReference type="RefSeq" id="WP_345674839.1">
    <property type="nucleotide sequence ID" value="NZ_BAABHS010000005.1"/>
</dbReference>
<dbReference type="SUPFAM" id="SSF52151">
    <property type="entry name" value="FabD/lysophospholipase-like"/>
    <property type="match status" value="1"/>
</dbReference>
<dbReference type="InterPro" id="IPR020841">
    <property type="entry name" value="PKS_Beta-ketoAc_synthase_dom"/>
</dbReference>
<keyword evidence="5" id="KW-0443">Lipid metabolism</keyword>
<dbReference type="Gene3D" id="3.30.70.3290">
    <property type="match status" value="1"/>
</dbReference>
<dbReference type="Proteomes" id="UP001500466">
    <property type="component" value="Unassembled WGS sequence"/>
</dbReference>
<keyword evidence="7" id="KW-0456">Lyase</keyword>
<dbReference type="Gene3D" id="3.40.366.10">
    <property type="entry name" value="Malonyl-Coenzyme A Acyl Carrier Protein, domain 2"/>
    <property type="match status" value="1"/>
</dbReference>
<evidence type="ECO:0000313" key="11">
    <source>
        <dbReference type="Proteomes" id="UP001500466"/>
    </source>
</evidence>
<sequence>MGFEPIAVVGRGCVLPGALGPDAFWDNVAAGRCSLAPVPRERWRVPHDLVMGTVDDHLDRTWNDIGGYVTGFDEVFDPDGFFVDPERFVGLDPAFLWVLHGARQALREAGYHEPMPRAGLVLGNLSYPTGAGSAFAEHVWLSEAHEALLRADRRARPDARNRFSSGLPAHFAAEALGLGAGAFALDAACASSLYAVKLACDRLHDGTADLMVAGAVNRVDNLFLHVGFCGLSAVSRTGRSRPFHRDADGLVPGEGAGFVALMRLRDAVGAGAPVLGVIRGIGMSNDGRAGGLLSPAEEGQERAMRLAYAAAGVAPATVSLVECHATGTPVGDAVEARGMARVFADCADVPIGSVKSNVGHLLAPAGAGGLLKVLGAMHAGVRPPTLGADEPAAALDGTPLRLVRETEPWHGPRRAAVSAFGFGGTNAHLIVDAWDGGRAGAPVRRAAPGHRTDLAPVPARVPADLPARVPIAVVSVATRVGDGRDTDDFRRAVLGGDRRRGADTVGVALPGLCFPPVAVAQTMPRQLLVLEAAREAARDVALPRETTVVVIGSGVEPEIAGAAARWRSPSWLAEAGLGTDPDLVERVRGAFSPPMVAERVVGSLPNLVANRINTQLDLAGPGFTVSAEEASGLVALELAARALRAGEADAAVVGAVDLSCEPVHQAALRELGREAACGDAAVVTVLKRLDDARRDGDRVIAVLDDADASAEADLRIGDGTAFDPGELLGRAHACHGLLCVAVAATALEHRARPRPDGPAEPDPALDTADVTVSPLGAPSVRVRLRAADARPPAVAATPRTAVFSGRDRQDVLAALDAGRESDDGPARLALVGDGDPSVLVPAARRWLVEGGPPPPGVLYRDKPVVGETAFVYTNGSASYPGMGTELAAAFPAHAAAVAPPSGDDPTGVLRQIWGAARLAAVHTAISRNVLGLRPDAAIGYSSGESAALVALGAWPDAASLYEDTCRGGLFTTELTGEIRAVRRAWQRLGVPGERWASYLVALPADHVRAAVAHEPAVHLMAVNAPDVCVVGGEARACAAVVDRLGAGRAVPLDYDLAAHAPELAEVRDAWWTLHHRPTAAVPDVRFYSAATATWYHATAEHAADAVTAQGLGTIDFAATVDRAWRDGVRVFVEHGPRGLCTGWIKRILGDREHVAVALDNPHGSGMRQLRFAAAELAVAGVPVRTSPLLGALAASASEPGPAIPTVDVPAHWKVTLPALDHPPVTLPRAPVLAPVTVQAAAPATAATTAAATGTPRPDMPPVGADMRTLVARLSHQVTALHRTALAEQVAVHTAFLESRQRMAAALARRSGPSAALVPHQTPPAVAPKTALPSPPRDLVADQHPEARSGPAFDRAQLEHLASGRVSDLFGPAFAPQDGYAVQTRMPEPPMLLADRVTGIDAVPAALAELGPEHATGTIRTETDVRPDSWYLDATGRIPAGLMIEAGQADLLLISWLGVDLLNRGERAYRLLGCDLTYHGERPRAGETLRYDIHIDGHAQHGDVRLFFFHYDCHVDGELRLSVRNGQAGFFTKAELADADGVRWDPRASRPVFDLPLDPPALKPGSSRFTADQVRAFAEGRPADCFGPAWDATRAHVRSPRIDAGRMLFLREIAEFDPSGGPWGRGYLCATSPVSADDWFFAGHFKNDPCMPGTLMLQGGIQAMAFHMAALGLTADKDGWRFDVVPGRTSAARCRGQATPDSRNVTYEVFVRGVSAGPYPTLYADVLGTVDGVKAFHGEDIALRLVPDWPLEHWRGLGARREQISGTPVPLTALGGLAAHREAKPVAVSDGFAFDYASLLACAWGKPSDAFGPGLRRFDDGTQRIARLPGPPYHFMTRILATHGEQNSLREGLRVVAEYDVPDEVWFFEQNGAAVMPFAVLMEIALQPCGWLACYAGCPLTADTELLFRNLDGTGTLTGEITPDTRTVRTEAELTGISRSGGMTIVAFAVRCFADDTEVFTMSTGFGYFPPSAFAGQPGLPVTAARRGDLDAPCDFAVDLTARPARYFAGPARLPDPMLLMLDRVTGYWPDAGEAGLGRLRSEKDVDPAEWFFKAHFFQDPVQPGSLGVEAMCQLLQFYVIERGLAAGIPHPRFEPVMLGRELTWKYRGQITPENRTIRVEMEIRDVGTDERGPYAVGDARLWGDDTCIYEVHGIGMRVVPGTAPLRASEAREAREAREAAEVPEAADDITLDPAADTWLADHCPTYTLPALPLMSVVDLLAEGAARRTGREVVAVRDVRLRRWIPTGGPVRLRVRTASGADTPAVTLSVWRKAAASGLSRFDDVATATVVVGERTGPGPERFAPLPDAEPQPDPYASGELFHGPAFRYLASLRIGSTGSSAVLDAGRGTVPRGRLHQGLLDAAVQAVPHASLWRWVPEIGPDTVGYPLHLHTLEVHGELPDHGPVDVEARLAAFAPDAADGAPPLLVDVQLCVGERVLAALRFGSVLLPTGPFSRVSPTDRRNFLTRRCAVPELSLSTTAGTATHLTAADADRVDWLPGALAPAWGLPPGSRLADHLEHIAAKEHIARLTGTHPSTVTVADDLRSGLDRTGRRHHLAVSRTYDTVVVRTKHTL</sequence>
<dbReference type="InterPro" id="IPR016039">
    <property type="entry name" value="Thiolase-like"/>
</dbReference>
<evidence type="ECO:0000259" key="9">
    <source>
        <dbReference type="PROSITE" id="PS52004"/>
    </source>
</evidence>
<keyword evidence="4" id="KW-0276">Fatty acid metabolism</keyword>
<feature type="region of interest" description="Disordered" evidence="8">
    <location>
        <begin position="1314"/>
        <end position="1335"/>
    </location>
</feature>
<dbReference type="Gene3D" id="3.10.129.10">
    <property type="entry name" value="Hotdog Thioesterase"/>
    <property type="match status" value="4"/>
</dbReference>
<evidence type="ECO:0000256" key="6">
    <source>
        <dbReference type="ARBA" id="ARBA00023160"/>
    </source>
</evidence>
<proteinExistence type="inferred from homology"/>
<dbReference type="InterPro" id="IPR052568">
    <property type="entry name" value="PKS-FAS_Synthase"/>
</dbReference>
<protein>
    <submittedName>
        <fullName evidence="10">Type I polyketide synthase</fullName>
    </submittedName>
</protein>
<reference evidence="11" key="1">
    <citation type="journal article" date="2019" name="Int. J. Syst. Evol. Microbiol.">
        <title>The Global Catalogue of Microorganisms (GCM) 10K type strain sequencing project: providing services to taxonomists for standard genome sequencing and annotation.</title>
        <authorList>
            <consortium name="The Broad Institute Genomics Platform"/>
            <consortium name="The Broad Institute Genome Sequencing Center for Infectious Disease"/>
            <person name="Wu L."/>
            <person name="Ma J."/>
        </authorList>
    </citation>
    <scope>NUCLEOTIDE SEQUENCE [LARGE SCALE GENOMIC DNA]</scope>
    <source>
        <strain evidence="11">JCM 17986</strain>
    </source>
</reference>
<dbReference type="InterPro" id="IPR016035">
    <property type="entry name" value="Acyl_Trfase/lysoPLipase"/>
</dbReference>
<evidence type="ECO:0000256" key="3">
    <source>
        <dbReference type="ARBA" id="ARBA00022516"/>
    </source>
</evidence>
<dbReference type="PANTHER" id="PTHR43074:SF1">
    <property type="entry name" value="BETA-KETOACYL SYNTHASE FAMILY PROTEIN-RELATED"/>
    <property type="match status" value="1"/>
</dbReference>
<keyword evidence="6" id="KW-0275">Fatty acid biosynthesis</keyword>
<dbReference type="Pfam" id="PF00109">
    <property type="entry name" value="ketoacyl-synt"/>
    <property type="match status" value="2"/>
</dbReference>
<dbReference type="SUPFAM" id="SSF54637">
    <property type="entry name" value="Thioesterase/thiol ester dehydrase-isomerase"/>
    <property type="match status" value="4"/>
</dbReference>
<dbReference type="InterPro" id="IPR001227">
    <property type="entry name" value="Ac_transferase_dom_sf"/>
</dbReference>
<name>A0ABP9GXV4_9ACTN</name>
<comment type="similarity">
    <text evidence="2">Belongs to the thioester dehydratase family. FabA subfamily.</text>
</comment>
<gene>
    <name evidence="10" type="ORF">GCM10023205_18370</name>
</gene>
<dbReference type="Pfam" id="PF02801">
    <property type="entry name" value="Ketoacyl-synt_C"/>
    <property type="match status" value="1"/>
</dbReference>
<dbReference type="SMART" id="SM00827">
    <property type="entry name" value="PKS_AT"/>
    <property type="match status" value="1"/>
</dbReference>
<evidence type="ECO:0000313" key="10">
    <source>
        <dbReference type="EMBL" id="GAA4956521.1"/>
    </source>
</evidence>
<dbReference type="Pfam" id="PF07977">
    <property type="entry name" value="FabA"/>
    <property type="match status" value="3"/>
</dbReference>
<feature type="domain" description="Ketosynthase family 3 (KS3)" evidence="9">
    <location>
        <begin position="3"/>
        <end position="433"/>
    </location>
</feature>
<dbReference type="CDD" id="cd01287">
    <property type="entry name" value="FabA"/>
    <property type="match status" value="1"/>
</dbReference>
<accession>A0ABP9GXV4</accession>
<evidence type="ECO:0000256" key="2">
    <source>
        <dbReference type="ARBA" id="ARBA00006714"/>
    </source>
</evidence>
<evidence type="ECO:0000256" key="7">
    <source>
        <dbReference type="ARBA" id="ARBA00023239"/>
    </source>
</evidence>